<accession>A0A7S4NUC0</accession>
<dbReference type="GO" id="GO:0051015">
    <property type="term" value="F:actin filament binding"/>
    <property type="evidence" value="ECO:0007669"/>
    <property type="project" value="InterPro"/>
</dbReference>
<feature type="coiled-coil region" evidence="3">
    <location>
        <begin position="637"/>
        <end position="691"/>
    </location>
</feature>
<organism evidence="5">
    <name type="scientific">Paramoeba aestuarina</name>
    <dbReference type="NCBI Taxonomy" id="180227"/>
    <lineage>
        <taxon>Eukaryota</taxon>
        <taxon>Amoebozoa</taxon>
        <taxon>Discosea</taxon>
        <taxon>Flabellinia</taxon>
        <taxon>Dactylopodida</taxon>
        <taxon>Paramoebidae</taxon>
        <taxon>Paramoeba</taxon>
    </lineage>
</organism>
<evidence type="ECO:0000256" key="3">
    <source>
        <dbReference type="SAM" id="Coils"/>
    </source>
</evidence>
<dbReference type="PANTHER" id="PTHR46180">
    <property type="entry name" value="VINCULIN"/>
    <property type="match status" value="1"/>
</dbReference>
<feature type="region of interest" description="Disordered" evidence="4">
    <location>
        <begin position="888"/>
        <end position="909"/>
    </location>
</feature>
<sequence length="1186" mass="128904">MSRDMPLIKKQIRDGQDITDSLNRLLNGLDQLGQMCAPYASEEQTAADLMKDDLEKLEKAVDKGDGEAAKRSVARVVENQKKLEAAPFGDDNTGQHQKENVAGLSKDVPADIKALRECLADAKNPEKKDDFKKANEVVKADARQVGAYAAPSGAADLDELLDELQCGVREAVEASKDNDPKKLQEQCAVINGARAKMKPVVARSAQANTDPVRRRNEIGKWKDLNDCLDDLLNAVKGGDDIEVERKKEKVLDALEDYRDAAGVDPLAAAEDVRRSAADFVAAAVKDDREKIPEKAKDTQQAVAALHAPAQKAALRTGDPEINERVLGDLDRLDQLMQELVELGAQEVDAHNNRDAPAALRTAKEMNKKYDDIDNTVDDLTSALKPGVGKKHPNGPQSVEHDIPPHLRQLYAAAKELERKLPAVIATAEDAQRNPQQQEKDAFAKALEDLEMPLRGIKAADSDEDKAVALSHVLQDHIEDMADAAKKGEPDGVVCGARLGSDTKAKLGPLLEDIASREEDPKKAAKIRDLAQQLENEFPKTIVAARKALQNPNDKQAQEELERAQDKVDDILEGLRFVVAKAPAEDAIGTRDDLKKSMQAILGYVKAGQKRNAVQEARKAAATDLDPLKKYVEGLENEDDLLSALDRLLELLKDMEQQTPKAADAPPGSQPRKELEDMVDQASKLLDKIVDESGGEALAAIQGEKRDLRDLHDDIAKEDPNALKADIKEVVASHRDVLDKLKNEQPKLMHASPNRAKELGDAIEEMEALMPQVIQKTKGAIVNPDNHAAQRELDEAISTLEVPLAKSANAVAPSALRDLKAKAKEVDRQGRAVAAGTMAGDVAKAQKNSDQLNDLKPLKDAVDERLRQMEKNNPVLAKQLEDKMAEVEEAAKDVQRSAKDPSKVGEASDKLSHKLRELEEAAEASDIPADVALAAAQKDDLLRALKGPLSSANKLDMNDLLKMAMDLSDSMGGMIGKVEDDVRRQGGGAGVLAALKMLRDLEKKASEPIKAPKLEEKAPEPKKAKAQRPLPAAPAADADFSDRVKHMAEVIDVTSDAAQDEKLSSTAQGLSATLIRLAEAAKSGDRMGILAQTKDAVADINRLVLVFKEIAEEITDRKMKDRMVWLSSMLKDVATNLKILCSVKAASGGPDNDDQIVSVITSVKNIFTEGLDLANIAEKTNKRKKRA</sequence>
<name>A0A7S4NUC0_9EUKA</name>
<dbReference type="EMBL" id="HBKR01020833">
    <property type="protein sequence ID" value="CAE2310298.1"/>
    <property type="molecule type" value="Transcribed_RNA"/>
</dbReference>
<comment type="subcellular location">
    <subcellularLocation>
        <location evidence="1">Cytoplasm</location>
    </subcellularLocation>
</comment>
<evidence type="ECO:0000256" key="1">
    <source>
        <dbReference type="ARBA" id="ARBA00004496"/>
    </source>
</evidence>
<evidence type="ECO:0000256" key="4">
    <source>
        <dbReference type="SAM" id="MobiDB-lite"/>
    </source>
</evidence>
<keyword evidence="2" id="KW-0963">Cytoplasm</keyword>
<keyword evidence="3" id="KW-0175">Coiled coil</keyword>
<feature type="compositionally biased region" description="Low complexity" evidence="4">
    <location>
        <begin position="1026"/>
        <end position="1037"/>
    </location>
</feature>
<evidence type="ECO:0000256" key="2">
    <source>
        <dbReference type="ARBA" id="ARBA00022490"/>
    </source>
</evidence>
<evidence type="ECO:0008006" key="6">
    <source>
        <dbReference type="Google" id="ProtNLM"/>
    </source>
</evidence>
<dbReference type="Gene3D" id="1.20.120.230">
    <property type="entry name" value="Alpha-catenin/vinculin-like"/>
    <property type="match status" value="2"/>
</dbReference>
<proteinExistence type="predicted"/>
<dbReference type="AlphaFoldDB" id="A0A7S4NUC0"/>
<dbReference type="SUPFAM" id="SSF47220">
    <property type="entry name" value="alpha-catenin/vinculin-like"/>
    <property type="match status" value="2"/>
</dbReference>
<feature type="compositionally biased region" description="Basic and acidic residues" evidence="4">
    <location>
        <begin position="1005"/>
        <end position="1022"/>
    </location>
</feature>
<gene>
    <name evidence="5" type="ORF">NAES01612_LOCUS13567</name>
</gene>
<evidence type="ECO:0000313" key="5">
    <source>
        <dbReference type="EMBL" id="CAE2310298.1"/>
    </source>
</evidence>
<feature type="region of interest" description="Disordered" evidence="4">
    <location>
        <begin position="83"/>
        <end position="105"/>
    </location>
</feature>
<dbReference type="GO" id="GO:0007155">
    <property type="term" value="P:cell adhesion"/>
    <property type="evidence" value="ECO:0007669"/>
    <property type="project" value="InterPro"/>
</dbReference>
<dbReference type="InterPro" id="IPR017997">
    <property type="entry name" value="Vinculin"/>
</dbReference>
<dbReference type="InterPro" id="IPR036723">
    <property type="entry name" value="Alpha-catenin/vinculin-like_sf"/>
</dbReference>
<reference evidence="5" key="1">
    <citation type="submission" date="2021-01" db="EMBL/GenBank/DDBJ databases">
        <authorList>
            <person name="Corre E."/>
            <person name="Pelletier E."/>
            <person name="Niang G."/>
            <person name="Scheremetjew M."/>
            <person name="Finn R."/>
            <person name="Kale V."/>
            <person name="Holt S."/>
            <person name="Cochrane G."/>
            <person name="Meng A."/>
            <person name="Brown T."/>
            <person name="Cohen L."/>
        </authorList>
    </citation>
    <scope>NUCLEOTIDE SEQUENCE</scope>
    <source>
        <strain evidence="5">SoJaBio B1-5/56/2</strain>
    </source>
</reference>
<protein>
    <recommendedName>
        <fullName evidence="6">Vinculin</fullName>
    </recommendedName>
</protein>
<feature type="region of interest" description="Disordered" evidence="4">
    <location>
        <begin position="1005"/>
        <end position="1037"/>
    </location>
</feature>
<dbReference type="GO" id="GO:0005737">
    <property type="term" value="C:cytoplasm"/>
    <property type="evidence" value="ECO:0007669"/>
    <property type="project" value="UniProtKB-SubCell"/>
</dbReference>